<dbReference type="AlphaFoldDB" id="A0AAW1KNH7"/>
<dbReference type="GO" id="GO:0005549">
    <property type="term" value="F:odorant binding"/>
    <property type="evidence" value="ECO:0007669"/>
    <property type="project" value="InterPro"/>
</dbReference>
<feature type="transmembrane region" description="Helical" evidence="10">
    <location>
        <begin position="73"/>
        <end position="92"/>
    </location>
</feature>
<dbReference type="GO" id="GO:0007165">
    <property type="term" value="P:signal transduction"/>
    <property type="evidence" value="ECO:0007669"/>
    <property type="project" value="UniProtKB-KW"/>
</dbReference>
<accession>A0AAW1KNH7</accession>
<keyword evidence="5 10" id="KW-0552">Olfaction</keyword>
<evidence type="ECO:0000313" key="11">
    <source>
        <dbReference type="EMBL" id="KAK9721325.1"/>
    </source>
</evidence>
<dbReference type="PANTHER" id="PTHR21137:SF35">
    <property type="entry name" value="ODORANT RECEPTOR 19A-RELATED"/>
    <property type="match status" value="1"/>
</dbReference>
<evidence type="ECO:0000256" key="9">
    <source>
        <dbReference type="ARBA" id="ARBA00023224"/>
    </source>
</evidence>
<feature type="transmembrane region" description="Helical" evidence="10">
    <location>
        <begin position="32"/>
        <end position="53"/>
    </location>
</feature>
<name>A0AAW1KNH7_POPJA</name>
<comment type="caution">
    <text evidence="11">The sequence shown here is derived from an EMBL/GenBank/DDBJ whole genome shotgun (WGS) entry which is preliminary data.</text>
</comment>
<feature type="transmembrane region" description="Helical" evidence="10">
    <location>
        <begin position="129"/>
        <end position="152"/>
    </location>
</feature>
<keyword evidence="2" id="KW-1003">Cell membrane</keyword>
<feature type="transmembrane region" description="Helical" evidence="10">
    <location>
        <begin position="321"/>
        <end position="342"/>
    </location>
</feature>
<evidence type="ECO:0000256" key="3">
    <source>
        <dbReference type="ARBA" id="ARBA00022606"/>
    </source>
</evidence>
<dbReference type="Proteomes" id="UP001458880">
    <property type="component" value="Unassembled WGS sequence"/>
</dbReference>
<keyword evidence="12" id="KW-1185">Reference proteome</keyword>
<evidence type="ECO:0000256" key="4">
    <source>
        <dbReference type="ARBA" id="ARBA00022692"/>
    </source>
</evidence>
<evidence type="ECO:0000256" key="10">
    <source>
        <dbReference type="RuleBase" id="RU351113"/>
    </source>
</evidence>
<reference evidence="11 12" key="1">
    <citation type="journal article" date="2024" name="BMC Genomics">
        <title>De novo assembly and annotation of Popillia japonica's genome with initial clues to its potential as an invasive pest.</title>
        <authorList>
            <person name="Cucini C."/>
            <person name="Boschi S."/>
            <person name="Funari R."/>
            <person name="Cardaioli E."/>
            <person name="Iannotti N."/>
            <person name="Marturano G."/>
            <person name="Paoli F."/>
            <person name="Bruttini M."/>
            <person name="Carapelli A."/>
            <person name="Frati F."/>
            <person name="Nardi F."/>
        </authorList>
    </citation>
    <scope>NUCLEOTIDE SEQUENCE [LARGE SCALE GENOMIC DNA]</scope>
    <source>
        <strain evidence="11">DMR45628</strain>
    </source>
</reference>
<evidence type="ECO:0000256" key="8">
    <source>
        <dbReference type="ARBA" id="ARBA00023170"/>
    </source>
</evidence>
<comment type="subcellular location">
    <subcellularLocation>
        <location evidence="1 10">Cell membrane</location>
        <topology evidence="1 10">Multi-pass membrane protein</topology>
    </subcellularLocation>
</comment>
<keyword evidence="4 10" id="KW-0812">Transmembrane</keyword>
<dbReference type="GO" id="GO:0005886">
    <property type="term" value="C:plasma membrane"/>
    <property type="evidence" value="ECO:0007669"/>
    <property type="project" value="UniProtKB-SubCell"/>
</dbReference>
<keyword evidence="6 10" id="KW-1133">Transmembrane helix</keyword>
<proteinExistence type="inferred from homology"/>
<comment type="similarity">
    <text evidence="10">Belongs to the insect chemoreceptor superfamily. Heteromeric odorant receptor channel (TC 1.A.69) family.</text>
</comment>
<evidence type="ECO:0000256" key="6">
    <source>
        <dbReference type="ARBA" id="ARBA00022989"/>
    </source>
</evidence>
<keyword evidence="8 10" id="KW-0675">Receptor</keyword>
<organism evidence="11 12">
    <name type="scientific">Popillia japonica</name>
    <name type="common">Japanese beetle</name>
    <dbReference type="NCBI Taxonomy" id="7064"/>
    <lineage>
        <taxon>Eukaryota</taxon>
        <taxon>Metazoa</taxon>
        <taxon>Ecdysozoa</taxon>
        <taxon>Arthropoda</taxon>
        <taxon>Hexapoda</taxon>
        <taxon>Insecta</taxon>
        <taxon>Pterygota</taxon>
        <taxon>Neoptera</taxon>
        <taxon>Endopterygota</taxon>
        <taxon>Coleoptera</taxon>
        <taxon>Polyphaga</taxon>
        <taxon>Scarabaeiformia</taxon>
        <taxon>Scarabaeidae</taxon>
        <taxon>Rutelinae</taxon>
        <taxon>Popillia</taxon>
    </lineage>
</organism>
<dbReference type="EMBL" id="JASPKY010000200">
    <property type="protein sequence ID" value="KAK9721325.1"/>
    <property type="molecule type" value="Genomic_DNA"/>
</dbReference>
<keyword evidence="3 10" id="KW-0716">Sensory transduction</keyword>
<dbReference type="InterPro" id="IPR004117">
    <property type="entry name" value="7tm6_olfct_rcpt"/>
</dbReference>
<evidence type="ECO:0000256" key="2">
    <source>
        <dbReference type="ARBA" id="ARBA00022475"/>
    </source>
</evidence>
<keyword evidence="9 10" id="KW-0807">Transducer</keyword>
<dbReference type="Pfam" id="PF02949">
    <property type="entry name" value="7tm_6"/>
    <property type="match status" value="1"/>
</dbReference>
<comment type="caution">
    <text evidence="10">Lacks conserved residue(s) required for the propagation of feature annotation.</text>
</comment>
<evidence type="ECO:0000313" key="12">
    <source>
        <dbReference type="Proteomes" id="UP001458880"/>
    </source>
</evidence>
<feature type="transmembrane region" description="Helical" evidence="10">
    <location>
        <begin position="289"/>
        <end position="315"/>
    </location>
</feature>
<dbReference type="PANTHER" id="PTHR21137">
    <property type="entry name" value="ODORANT RECEPTOR"/>
    <property type="match status" value="1"/>
</dbReference>
<evidence type="ECO:0000256" key="7">
    <source>
        <dbReference type="ARBA" id="ARBA00023136"/>
    </source>
</evidence>
<protein>
    <recommendedName>
        <fullName evidence="10">Odorant receptor</fullName>
    </recommendedName>
</protein>
<keyword evidence="7 10" id="KW-0472">Membrane</keyword>
<feature type="transmembrane region" description="Helical" evidence="10">
    <location>
        <begin position="172"/>
        <end position="194"/>
    </location>
</feature>
<sequence>MKIKSERFVHYVTFKIIAFSPLNKGDHFLYKIWFYLYRTVSVINGLTVISLAVKEIQFSIHTGVRFSDYSKSVVVLAVYISLVLKTDYYYIFDKTHMELVEKVKKLFRTESDTKLNERDLKDYIHSADFLSAFWVISTMIGTQIYMLIPVVLSGKWSLPLDIWYPFDENDKGLYVATYAFQIFTHNLLVFNFIITDMFFITMSLITSSQFKLIVWEYEYMCYTALLDCGIPKSEVLAFKNDGDKRMRTTRKIQEIMQSESYARKLNGKFIDMIQFQSELARFCDDLERFISPVMLITILATIFHATILAFTFISAETVSDLITSVSYVVLTLIHIFVTNFVGQQLINHSSQLNGSLYDCPWYLCNRKFLKLFKFVHLRSQECAYLTIGKFAPVNVQTFMQIIKSCVSYLTVLRCMDQKKAL</sequence>
<gene>
    <name evidence="11" type="ORF">QE152_g21608</name>
</gene>
<evidence type="ECO:0000256" key="1">
    <source>
        <dbReference type="ARBA" id="ARBA00004651"/>
    </source>
</evidence>
<evidence type="ECO:0000256" key="5">
    <source>
        <dbReference type="ARBA" id="ARBA00022725"/>
    </source>
</evidence>
<dbReference type="GO" id="GO:0004984">
    <property type="term" value="F:olfactory receptor activity"/>
    <property type="evidence" value="ECO:0007669"/>
    <property type="project" value="InterPro"/>
</dbReference>